<dbReference type="Pfam" id="PF00550">
    <property type="entry name" value="PP-binding"/>
    <property type="match status" value="1"/>
</dbReference>
<feature type="domain" description="Carrier" evidence="2">
    <location>
        <begin position="17"/>
        <end position="92"/>
    </location>
</feature>
<reference evidence="3 4" key="1">
    <citation type="journal article" date="2023" name="IMA Fungus">
        <title>Comparative genomic study of the Penicillium genus elucidates a diverse pangenome and 15 lateral gene transfer events.</title>
        <authorList>
            <person name="Petersen C."/>
            <person name="Sorensen T."/>
            <person name="Nielsen M.R."/>
            <person name="Sondergaard T.E."/>
            <person name="Sorensen J.L."/>
            <person name="Fitzpatrick D.A."/>
            <person name="Frisvad J.C."/>
            <person name="Nielsen K.L."/>
        </authorList>
    </citation>
    <scope>NUCLEOTIDE SEQUENCE [LARGE SCALE GENOMIC DNA]</scope>
    <source>
        <strain evidence="3 4">IBT 35679</strain>
    </source>
</reference>
<protein>
    <submittedName>
        <fullName evidence="3">Acetyl-CoA synthetase-like protein</fullName>
    </submittedName>
</protein>
<dbReference type="Gene3D" id="3.30.559.10">
    <property type="entry name" value="Chloramphenicol acetyltransferase-like domain"/>
    <property type="match status" value="1"/>
</dbReference>
<name>A0AAD6CY07_9EURO</name>
<dbReference type="InterPro" id="IPR001242">
    <property type="entry name" value="Condensation_dom"/>
</dbReference>
<dbReference type="Gene3D" id="3.30.559.30">
    <property type="entry name" value="Nonribosomal peptide synthetase, condensation domain"/>
    <property type="match status" value="1"/>
</dbReference>
<dbReference type="AlphaFoldDB" id="A0AAD6CY07"/>
<evidence type="ECO:0000259" key="2">
    <source>
        <dbReference type="PROSITE" id="PS50075"/>
    </source>
</evidence>
<dbReference type="Pfam" id="PF00668">
    <property type="entry name" value="Condensation"/>
    <property type="match status" value="1"/>
</dbReference>
<dbReference type="Proteomes" id="UP001220324">
    <property type="component" value="Unassembled WGS sequence"/>
</dbReference>
<dbReference type="PANTHER" id="PTHR45527:SF16">
    <property type="entry name" value="NONRIBOSOMAL PEPTIDE SYNTHASE ATNA-RELATED"/>
    <property type="match status" value="1"/>
</dbReference>
<dbReference type="Gene3D" id="1.10.1200.10">
    <property type="entry name" value="ACP-like"/>
    <property type="match status" value="1"/>
</dbReference>
<dbReference type="GO" id="GO:0031177">
    <property type="term" value="F:phosphopantetheine binding"/>
    <property type="evidence" value="ECO:0007669"/>
    <property type="project" value="TreeGrafter"/>
</dbReference>
<accession>A0AAD6CY07</accession>
<evidence type="ECO:0000313" key="4">
    <source>
        <dbReference type="Proteomes" id="UP001220324"/>
    </source>
</evidence>
<sequence length="637" mass="70215">MISYDDNTMGASIHRWSTESLLLRSLWIKVLPSMTEQEIDLCSNFFRMGGESTDAMKLVRLSRENGISSLSVSLVMRFPTLGEMADAIISGGEAQLTATATTTTTTTPATPATPSQNDSYIPFSLLEDMKRENVLSQAALQCQISLKHIADIYPCTPMQAGLMALTAHYSGAYWAKHKFELPSGWDLSKAGRCWQQVMAGNVILRTRIIQLDTGECFQVVPIPSRPGETLSAATFISTEASAFGQPLFQYTFEKNPSDSKVYMRWIIHHAIYDGWSTRLMLQALFDSYTADSLMIPFYPSFSSFVHYIMQNDGLESSKYWGHHLNGYEEQSFPRAAPSSVRPSAKITRTVSWKSKSSSVTASSTVRAAWAIVLSKYCSSPDIVFGVVVNGRSAAVLDTERIMGPTICTLPFRVKVEAGLTIQDLLESIQRQSGDMIPHEQFGLPGILALGEHGPAQATRFQSLVIVQPEELPVGSEHAQINEIIEGVDSYLTYPVTLECVLSHNCITLTLTIDESSISAFEADCLLNHFQHVFETIQRPSMGACRASTIDLITQSERALLTRWSAPVEPAVVSSCIEEVIINHSSQWLASDAVCSWDGNLTYSQLFSLSTALATQLTLKGSKLELLFRSRTKSPCGL</sequence>
<evidence type="ECO:0000313" key="3">
    <source>
        <dbReference type="EMBL" id="KAJ5541018.1"/>
    </source>
</evidence>
<dbReference type="PANTHER" id="PTHR45527">
    <property type="entry name" value="NONRIBOSOMAL PEPTIDE SYNTHETASE"/>
    <property type="match status" value="1"/>
</dbReference>
<dbReference type="EMBL" id="JAQIZZ010000005">
    <property type="protein sequence ID" value="KAJ5541018.1"/>
    <property type="molecule type" value="Genomic_DNA"/>
</dbReference>
<keyword evidence="1" id="KW-0436">Ligase</keyword>
<dbReference type="GO" id="GO:0005737">
    <property type="term" value="C:cytoplasm"/>
    <property type="evidence" value="ECO:0007669"/>
    <property type="project" value="TreeGrafter"/>
</dbReference>
<dbReference type="InterPro" id="IPR009081">
    <property type="entry name" value="PP-bd_ACP"/>
</dbReference>
<keyword evidence="4" id="KW-1185">Reference proteome</keyword>
<dbReference type="CDD" id="cd19545">
    <property type="entry name" value="FUM14_C_NRPS-like"/>
    <property type="match status" value="1"/>
</dbReference>
<gene>
    <name evidence="3" type="ORF">N7494_006094</name>
</gene>
<dbReference type="SUPFAM" id="SSF47336">
    <property type="entry name" value="ACP-like"/>
    <property type="match status" value="1"/>
</dbReference>
<dbReference type="InterPro" id="IPR023213">
    <property type="entry name" value="CAT-like_dom_sf"/>
</dbReference>
<organism evidence="3 4">
    <name type="scientific">Penicillium frequentans</name>
    <dbReference type="NCBI Taxonomy" id="3151616"/>
    <lineage>
        <taxon>Eukaryota</taxon>
        <taxon>Fungi</taxon>
        <taxon>Dikarya</taxon>
        <taxon>Ascomycota</taxon>
        <taxon>Pezizomycotina</taxon>
        <taxon>Eurotiomycetes</taxon>
        <taxon>Eurotiomycetidae</taxon>
        <taxon>Eurotiales</taxon>
        <taxon>Aspergillaceae</taxon>
        <taxon>Penicillium</taxon>
    </lineage>
</organism>
<proteinExistence type="predicted"/>
<dbReference type="GO" id="GO:0043041">
    <property type="term" value="P:amino acid activation for nonribosomal peptide biosynthetic process"/>
    <property type="evidence" value="ECO:0007669"/>
    <property type="project" value="TreeGrafter"/>
</dbReference>
<dbReference type="GO" id="GO:0016874">
    <property type="term" value="F:ligase activity"/>
    <property type="evidence" value="ECO:0007669"/>
    <property type="project" value="UniProtKB-KW"/>
</dbReference>
<dbReference type="PROSITE" id="PS50075">
    <property type="entry name" value="CARRIER"/>
    <property type="match status" value="1"/>
</dbReference>
<dbReference type="InterPro" id="IPR036736">
    <property type="entry name" value="ACP-like_sf"/>
</dbReference>
<dbReference type="SUPFAM" id="SSF52777">
    <property type="entry name" value="CoA-dependent acyltransferases"/>
    <property type="match status" value="2"/>
</dbReference>
<dbReference type="GO" id="GO:0044550">
    <property type="term" value="P:secondary metabolite biosynthetic process"/>
    <property type="evidence" value="ECO:0007669"/>
    <property type="project" value="TreeGrafter"/>
</dbReference>
<comment type="caution">
    <text evidence="3">The sequence shown here is derived from an EMBL/GenBank/DDBJ whole genome shotgun (WGS) entry which is preliminary data.</text>
</comment>
<evidence type="ECO:0000256" key="1">
    <source>
        <dbReference type="ARBA" id="ARBA00022598"/>
    </source>
</evidence>